<feature type="domain" description="Methyl-accepting transducer" evidence="7">
    <location>
        <begin position="402"/>
        <end position="645"/>
    </location>
</feature>
<name>A0A562IV57_9ACTN</name>
<organism evidence="9 10">
    <name type="scientific">Modestobacter roseus</name>
    <dbReference type="NCBI Taxonomy" id="1181884"/>
    <lineage>
        <taxon>Bacteria</taxon>
        <taxon>Bacillati</taxon>
        <taxon>Actinomycetota</taxon>
        <taxon>Actinomycetes</taxon>
        <taxon>Geodermatophilales</taxon>
        <taxon>Geodermatophilaceae</taxon>
        <taxon>Modestobacter</taxon>
    </lineage>
</organism>
<dbReference type="SMART" id="SM00304">
    <property type="entry name" value="HAMP"/>
    <property type="match status" value="2"/>
</dbReference>
<evidence type="ECO:0000256" key="5">
    <source>
        <dbReference type="PROSITE-ProRule" id="PRU00284"/>
    </source>
</evidence>
<evidence type="ECO:0000259" key="8">
    <source>
        <dbReference type="PROSITE" id="PS50885"/>
    </source>
</evidence>
<evidence type="ECO:0000313" key="9">
    <source>
        <dbReference type="EMBL" id="TWH74889.1"/>
    </source>
</evidence>
<evidence type="ECO:0000256" key="3">
    <source>
        <dbReference type="ARBA" id="ARBA00023224"/>
    </source>
</evidence>
<keyword evidence="6" id="KW-0472">Membrane</keyword>
<protein>
    <submittedName>
        <fullName evidence="9">Methyl-accepting chemotaxis protein</fullName>
    </submittedName>
</protein>
<sequence length="660" mass="67933">MSLPTSDRRPWSPARWLSSLRVRTRLLLIGGLPLLAFLGLLGPQVATDWQARSEAAELESAVSLVAAVGGVVDAVQVERGTSSVYLSSSGARFAEEMGAAREQLDSRLGALDGVLGSDSALSDELRESVRGAVAELDDLAGARSAVDALTPPIPERIGWYTTANDALLGSLGTIASGSSDAAQSRYLVAHLALLTAKEKAGLERAQLSNVFTLDAFAPGQLATVGGLRAVVADELDRVEQLAPQRVVDRLREARQGPEFQAVAATEELALSGAGAGGFGVDPTSWFAQATDRIAVLGGLESELTGVLGELAAERQAEATQQLIVLAALGMLITAAVFTVMVLVVVGINRALRRVSYVLLQLGGGDLTERCGMQGTDELSSMGRTLDGALDELRGVLSGVAASADAVAASSEELSASSAQISASAEETSAQSGVVSAAAEEVSRNVATVAAGADEMGSAIREISQNVNDATRVAAQAVSEARSTTETIEKLGASSQEIGAVVKAITSIAEQTNLLALNATIEAARAGDAGKGFAVVANEVKELAQETARATEDIARRVEAIQGDTSGAVAAIGRISEVIGSINDFQLTIASAVEEQTATTNEMSRSIQEAAGGSTEIARNITGVSTAAGSTNQALGQTRQAVDELSRMASDLRGSVARFTY</sequence>
<dbReference type="RefSeq" id="WP_166521245.1">
    <property type="nucleotide sequence ID" value="NZ_VLKF01000001.1"/>
</dbReference>
<dbReference type="Pfam" id="PF08376">
    <property type="entry name" value="NIT"/>
    <property type="match status" value="1"/>
</dbReference>
<dbReference type="SUPFAM" id="SSF58104">
    <property type="entry name" value="Methyl-accepting chemotaxis protein (MCP) signaling domain"/>
    <property type="match status" value="1"/>
</dbReference>
<keyword evidence="3 5" id="KW-0807">Transducer</keyword>
<accession>A0A562IV57</accession>
<reference evidence="9 10" key="1">
    <citation type="submission" date="2019-07" db="EMBL/GenBank/DDBJ databases">
        <title>R&amp;d 2014.</title>
        <authorList>
            <person name="Klenk H.-P."/>
        </authorList>
    </citation>
    <scope>NUCLEOTIDE SEQUENCE [LARGE SCALE GENOMIC DNA]</scope>
    <source>
        <strain evidence="9 10">DSM 45764</strain>
    </source>
</reference>
<dbReference type="InterPro" id="IPR013587">
    <property type="entry name" value="Nitrate/nitrite_sensing"/>
</dbReference>
<keyword evidence="1 6" id="KW-0812">Transmembrane</keyword>
<dbReference type="Proteomes" id="UP000321490">
    <property type="component" value="Unassembled WGS sequence"/>
</dbReference>
<evidence type="ECO:0000259" key="7">
    <source>
        <dbReference type="PROSITE" id="PS50111"/>
    </source>
</evidence>
<comment type="similarity">
    <text evidence="4">Belongs to the methyl-accepting chemotaxis (MCP) protein family.</text>
</comment>
<dbReference type="InterPro" id="IPR004089">
    <property type="entry name" value="MCPsignal_dom"/>
</dbReference>
<dbReference type="AlphaFoldDB" id="A0A562IV57"/>
<evidence type="ECO:0000313" key="10">
    <source>
        <dbReference type="Proteomes" id="UP000321490"/>
    </source>
</evidence>
<dbReference type="GO" id="GO:0016020">
    <property type="term" value="C:membrane"/>
    <property type="evidence" value="ECO:0007669"/>
    <property type="project" value="InterPro"/>
</dbReference>
<evidence type="ECO:0000256" key="4">
    <source>
        <dbReference type="ARBA" id="ARBA00029447"/>
    </source>
</evidence>
<dbReference type="InterPro" id="IPR003660">
    <property type="entry name" value="HAMP_dom"/>
</dbReference>
<evidence type="ECO:0000256" key="2">
    <source>
        <dbReference type="ARBA" id="ARBA00022989"/>
    </source>
</evidence>
<dbReference type="GO" id="GO:0007165">
    <property type="term" value="P:signal transduction"/>
    <property type="evidence" value="ECO:0007669"/>
    <property type="project" value="UniProtKB-KW"/>
</dbReference>
<dbReference type="PANTHER" id="PTHR32089:SF112">
    <property type="entry name" value="LYSOZYME-LIKE PROTEIN-RELATED"/>
    <property type="match status" value="1"/>
</dbReference>
<dbReference type="PANTHER" id="PTHR32089">
    <property type="entry name" value="METHYL-ACCEPTING CHEMOTAXIS PROTEIN MCPB"/>
    <property type="match status" value="1"/>
</dbReference>
<dbReference type="Gene3D" id="1.10.287.950">
    <property type="entry name" value="Methyl-accepting chemotaxis protein"/>
    <property type="match status" value="1"/>
</dbReference>
<dbReference type="PROSITE" id="PS50885">
    <property type="entry name" value="HAMP"/>
    <property type="match status" value="1"/>
</dbReference>
<feature type="transmembrane region" description="Helical" evidence="6">
    <location>
        <begin position="322"/>
        <end position="345"/>
    </location>
</feature>
<gene>
    <name evidence="9" type="ORF">JD78_03435</name>
</gene>
<proteinExistence type="inferred from homology"/>
<dbReference type="PROSITE" id="PS50111">
    <property type="entry name" value="CHEMOTAXIS_TRANSDUC_2"/>
    <property type="match status" value="1"/>
</dbReference>
<dbReference type="Pfam" id="PF00015">
    <property type="entry name" value="MCPsignal"/>
    <property type="match status" value="1"/>
</dbReference>
<evidence type="ECO:0000256" key="6">
    <source>
        <dbReference type="SAM" id="Phobius"/>
    </source>
</evidence>
<keyword evidence="10" id="KW-1185">Reference proteome</keyword>
<dbReference type="EMBL" id="VLKF01000001">
    <property type="protein sequence ID" value="TWH74889.1"/>
    <property type="molecule type" value="Genomic_DNA"/>
</dbReference>
<feature type="domain" description="HAMP" evidence="8">
    <location>
        <begin position="345"/>
        <end position="397"/>
    </location>
</feature>
<keyword evidence="2 6" id="KW-1133">Transmembrane helix</keyword>
<dbReference type="SMART" id="SM00283">
    <property type="entry name" value="MA"/>
    <property type="match status" value="1"/>
</dbReference>
<comment type="caution">
    <text evidence="9">The sequence shown here is derived from an EMBL/GenBank/DDBJ whole genome shotgun (WGS) entry which is preliminary data.</text>
</comment>
<evidence type="ECO:0000256" key="1">
    <source>
        <dbReference type="ARBA" id="ARBA00022692"/>
    </source>
</evidence>